<dbReference type="AlphaFoldDB" id="A0A2S6IBU2"/>
<comment type="caution">
    <text evidence="1">The sequence shown here is derived from an EMBL/GenBank/DDBJ whole genome shotgun (WGS) entry which is preliminary data.</text>
</comment>
<accession>A0A2S6IBU2</accession>
<organism evidence="1 2">
    <name type="scientific">Kineococcus xinjiangensis</name>
    <dbReference type="NCBI Taxonomy" id="512762"/>
    <lineage>
        <taxon>Bacteria</taxon>
        <taxon>Bacillati</taxon>
        <taxon>Actinomycetota</taxon>
        <taxon>Actinomycetes</taxon>
        <taxon>Kineosporiales</taxon>
        <taxon>Kineosporiaceae</taxon>
        <taxon>Kineococcus</taxon>
    </lineage>
</organism>
<dbReference type="EMBL" id="PTJD01000033">
    <property type="protein sequence ID" value="PPK89804.1"/>
    <property type="molecule type" value="Genomic_DNA"/>
</dbReference>
<reference evidence="1 2" key="1">
    <citation type="submission" date="2018-02" db="EMBL/GenBank/DDBJ databases">
        <title>Genomic Encyclopedia of Archaeal and Bacterial Type Strains, Phase II (KMG-II): from individual species to whole genera.</title>
        <authorList>
            <person name="Goeker M."/>
        </authorList>
    </citation>
    <scope>NUCLEOTIDE SEQUENCE [LARGE SCALE GENOMIC DNA]</scope>
    <source>
        <strain evidence="1 2">DSM 22857</strain>
    </source>
</reference>
<protein>
    <submittedName>
        <fullName evidence="1">Uncharacterized protein</fullName>
    </submittedName>
</protein>
<proteinExistence type="predicted"/>
<evidence type="ECO:0000313" key="2">
    <source>
        <dbReference type="Proteomes" id="UP000239485"/>
    </source>
</evidence>
<dbReference type="RefSeq" id="WP_104435985.1">
    <property type="nucleotide sequence ID" value="NZ_PTJD01000033.1"/>
</dbReference>
<keyword evidence="2" id="KW-1185">Reference proteome</keyword>
<sequence length="112" mass="12671">MGKLRDVIAGLVRAVFPPYEEPTWTKLAALAGQEPFDTVLASCPRQWQHCVDPPEDFAPEERFMPMEQMLQLASVSRQRRDGQGGEKGEEWCLSLHDEWGVNRPGESGDFLL</sequence>
<name>A0A2S6IBU2_9ACTN</name>
<dbReference type="Proteomes" id="UP000239485">
    <property type="component" value="Unassembled WGS sequence"/>
</dbReference>
<gene>
    <name evidence="1" type="ORF">CLV92_1334</name>
</gene>
<evidence type="ECO:0000313" key="1">
    <source>
        <dbReference type="EMBL" id="PPK89804.1"/>
    </source>
</evidence>